<keyword evidence="2" id="KW-1185">Reference proteome</keyword>
<accession>A0ACC3DBE6</accession>
<organism evidence="1 2">
    <name type="scientific">Coniosporium uncinatum</name>
    <dbReference type="NCBI Taxonomy" id="93489"/>
    <lineage>
        <taxon>Eukaryota</taxon>
        <taxon>Fungi</taxon>
        <taxon>Dikarya</taxon>
        <taxon>Ascomycota</taxon>
        <taxon>Pezizomycotina</taxon>
        <taxon>Dothideomycetes</taxon>
        <taxon>Dothideomycetes incertae sedis</taxon>
        <taxon>Coniosporium</taxon>
    </lineage>
</organism>
<sequence length="63" mass="6908">MTTSIKWTGSRVERYAAAIETSGSRFADSQKVLPYRNLLKVPGEGNSTSLLTISTAWKNSNCI</sequence>
<reference evidence="1" key="1">
    <citation type="submission" date="2024-09" db="EMBL/GenBank/DDBJ databases">
        <title>Black Yeasts Isolated from many extreme environments.</title>
        <authorList>
            <person name="Coleine C."/>
            <person name="Stajich J.E."/>
            <person name="Selbmann L."/>
        </authorList>
    </citation>
    <scope>NUCLEOTIDE SEQUENCE</scope>
    <source>
        <strain evidence="1">CCFEE 5737</strain>
    </source>
</reference>
<gene>
    <name evidence="1" type="ORF">LTS18_006017</name>
</gene>
<comment type="caution">
    <text evidence="1">The sequence shown here is derived from an EMBL/GenBank/DDBJ whole genome shotgun (WGS) entry which is preliminary data.</text>
</comment>
<protein>
    <submittedName>
        <fullName evidence="1">Uncharacterized protein</fullName>
    </submittedName>
</protein>
<name>A0ACC3DBE6_9PEZI</name>
<evidence type="ECO:0000313" key="1">
    <source>
        <dbReference type="EMBL" id="KAK3064567.1"/>
    </source>
</evidence>
<evidence type="ECO:0000313" key="2">
    <source>
        <dbReference type="Proteomes" id="UP001186974"/>
    </source>
</evidence>
<dbReference type="EMBL" id="JAWDJW010006479">
    <property type="protein sequence ID" value="KAK3064567.1"/>
    <property type="molecule type" value="Genomic_DNA"/>
</dbReference>
<dbReference type="Proteomes" id="UP001186974">
    <property type="component" value="Unassembled WGS sequence"/>
</dbReference>
<proteinExistence type="predicted"/>